<dbReference type="GO" id="GO:0005886">
    <property type="term" value="C:plasma membrane"/>
    <property type="evidence" value="ECO:0007669"/>
    <property type="project" value="UniProtKB-SubCell"/>
</dbReference>
<sequence>MKELSIKHKGLEKLKAFISLKKSIYSIVFLVTIIGSVQSLSGTKTYGTDTIEYNKYNNYTIFKESFNHLKNQQDLYVLYPQEHWDLYKYTPTFSVLFAGFTLLPDWLGLLVWNLLNAFVLVLAIFYLPKSKLSNYQKGLVVLILLIELITSIQNEQSNGLMAGLFVFALGLLEKRKYFMAAFCIVLASYIKLFGVVGFALFLFYPDKIKLAIYTLVWTGILFVLPLLYIDMTQYVALFDSYKLMLNSDHSASLGYSVMGWLSTWFHVNVNKNSIVLIGVVIFMLPFLRFKLYSDFKMRLLLLSSILIWVVIFNHKAESPTFVIAMTGVGIWFISAIKNPLNIILFGLVLLFTCLPQIDVFPRSFRNDFINPYVLKAVPCILVWVKIIYDMMVLKPSATIEVPEEKTLE</sequence>
<comment type="similarity">
    <text evidence="7">Belongs to the glycosyltransferase 87 family.</text>
</comment>
<dbReference type="EMBL" id="QKSB01000001">
    <property type="protein sequence ID" value="PZE18977.1"/>
    <property type="molecule type" value="Genomic_DNA"/>
</dbReference>
<proteinExistence type="inferred from homology"/>
<keyword evidence="6 8" id="KW-0472">Membrane</keyword>
<evidence type="ECO:0000256" key="1">
    <source>
        <dbReference type="ARBA" id="ARBA00004651"/>
    </source>
</evidence>
<feature type="transmembrane region" description="Helical" evidence="8">
    <location>
        <begin position="139"/>
        <end position="157"/>
    </location>
</feature>
<feature type="transmembrane region" description="Helical" evidence="8">
    <location>
        <begin position="297"/>
        <end position="313"/>
    </location>
</feature>
<keyword evidence="10" id="KW-1185">Reference proteome</keyword>
<keyword evidence="2" id="KW-1003">Cell membrane</keyword>
<feature type="transmembrane region" description="Helical" evidence="8">
    <location>
        <begin position="372"/>
        <end position="388"/>
    </location>
</feature>
<protein>
    <submittedName>
        <fullName evidence="9">DUF2029 domain-containing protein</fullName>
    </submittedName>
</protein>
<organism evidence="9 10">
    <name type="scientific">Putridiphycobacter roseus</name>
    <dbReference type="NCBI Taxonomy" id="2219161"/>
    <lineage>
        <taxon>Bacteria</taxon>
        <taxon>Pseudomonadati</taxon>
        <taxon>Bacteroidota</taxon>
        <taxon>Flavobacteriia</taxon>
        <taxon>Flavobacteriales</taxon>
        <taxon>Crocinitomicaceae</taxon>
        <taxon>Putridiphycobacter</taxon>
    </lineage>
</organism>
<feature type="transmembrane region" description="Helical" evidence="8">
    <location>
        <begin position="23"/>
        <end position="41"/>
    </location>
</feature>
<name>A0A2W1N3R4_9FLAO</name>
<dbReference type="Pfam" id="PF09594">
    <property type="entry name" value="GT87"/>
    <property type="match status" value="1"/>
</dbReference>
<evidence type="ECO:0000313" key="9">
    <source>
        <dbReference type="EMBL" id="PZE18977.1"/>
    </source>
</evidence>
<evidence type="ECO:0000256" key="3">
    <source>
        <dbReference type="ARBA" id="ARBA00022679"/>
    </source>
</evidence>
<dbReference type="GO" id="GO:0016758">
    <property type="term" value="F:hexosyltransferase activity"/>
    <property type="evidence" value="ECO:0007669"/>
    <property type="project" value="InterPro"/>
</dbReference>
<keyword evidence="3" id="KW-0808">Transferase</keyword>
<evidence type="ECO:0000256" key="6">
    <source>
        <dbReference type="ARBA" id="ARBA00023136"/>
    </source>
</evidence>
<dbReference type="InterPro" id="IPR018584">
    <property type="entry name" value="GT87"/>
</dbReference>
<evidence type="ECO:0000256" key="7">
    <source>
        <dbReference type="ARBA" id="ARBA00024033"/>
    </source>
</evidence>
<dbReference type="RefSeq" id="WP_111061876.1">
    <property type="nucleotide sequence ID" value="NZ_JBHUCU010000007.1"/>
</dbReference>
<evidence type="ECO:0000313" key="10">
    <source>
        <dbReference type="Proteomes" id="UP000249248"/>
    </source>
</evidence>
<dbReference type="OrthoDB" id="1070018at2"/>
<dbReference type="AlphaFoldDB" id="A0A2W1N3R4"/>
<evidence type="ECO:0000256" key="2">
    <source>
        <dbReference type="ARBA" id="ARBA00022475"/>
    </source>
</evidence>
<comment type="caution">
    <text evidence="9">The sequence shown here is derived from an EMBL/GenBank/DDBJ whole genome shotgun (WGS) entry which is preliminary data.</text>
</comment>
<gene>
    <name evidence="9" type="ORF">DNU06_01955</name>
</gene>
<dbReference type="Proteomes" id="UP000249248">
    <property type="component" value="Unassembled WGS sequence"/>
</dbReference>
<feature type="transmembrane region" description="Helical" evidence="8">
    <location>
        <begin position="177"/>
        <end position="203"/>
    </location>
</feature>
<keyword evidence="4 8" id="KW-0812">Transmembrane</keyword>
<feature type="transmembrane region" description="Helical" evidence="8">
    <location>
        <begin position="106"/>
        <end position="127"/>
    </location>
</feature>
<evidence type="ECO:0000256" key="5">
    <source>
        <dbReference type="ARBA" id="ARBA00022989"/>
    </source>
</evidence>
<accession>A0A2W1N3R4</accession>
<feature type="transmembrane region" description="Helical" evidence="8">
    <location>
        <begin position="274"/>
        <end position="291"/>
    </location>
</feature>
<comment type="subcellular location">
    <subcellularLocation>
        <location evidence="1">Cell membrane</location>
        <topology evidence="1">Multi-pass membrane protein</topology>
    </subcellularLocation>
</comment>
<keyword evidence="5 8" id="KW-1133">Transmembrane helix</keyword>
<evidence type="ECO:0000256" key="4">
    <source>
        <dbReference type="ARBA" id="ARBA00022692"/>
    </source>
</evidence>
<reference evidence="9 10" key="1">
    <citation type="submission" date="2018-06" db="EMBL/GenBank/DDBJ databases">
        <title>The draft genome sequence of Crocinitomix sp. SM1701.</title>
        <authorList>
            <person name="Zhang X."/>
        </authorList>
    </citation>
    <scope>NUCLEOTIDE SEQUENCE [LARGE SCALE GENOMIC DNA]</scope>
    <source>
        <strain evidence="9 10">SM1701</strain>
    </source>
</reference>
<feature type="transmembrane region" description="Helical" evidence="8">
    <location>
        <begin position="210"/>
        <end position="229"/>
    </location>
</feature>
<evidence type="ECO:0000256" key="8">
    <source>
        <dbReference type="SAM" id="Phobius"/>
    </source>
</evidence>